<reference evidence="2" key="2">
    <citation type="journal article" date="2014" name="ISME J.">
        <title>Microbial stratification in low pH oxic and suboxic macroscopic growths along an acid mine drainage.</title>
        <authorList>
            <person name="Mendez-Garcia C."/>
            <person name="Mesa V."/>
            <person name="Sprenger R.R."/>
            <person name="Richter M."/>
            <person name="Diez M.S."/>
            <person name="Solano J."/>
            <person name="Bargiela R."/>
            <person name="Golyshina O.V."/>
            <person name="Manteca A."/>
            <person name="Ramos J.L."/>
            <person name="Gallego J.R."/>
            <person name="Llorente I."/>
            <person name="Martins Dos Santos V.A."/>
            <person name="Jensen O.N."/>
            <person name="Pelaez A.I."/>
            <person name="Sanchez J."/>
            <person name="Ferrer M."/>
        </authorList>
    </citation>
    <scope>NUCLEOTIDE SEQUENCE</scope>
</reference>
<feature type="non-terminal residue" evidence="2">
    <location>
        <position position="1"/>
    </location>
</feature>
<protein>
    <submittedName>
        <fullName evidence="2">Diguanylate cyclase/phosphodiesterase (GGDEF &amp; EAL domain) with PAS/PAC sensor</fullName>
    </submittedName>
</protein>
<dbReference type="Gene3D" id="3.30.70.270">
    <property type="match status" value="1"/>
</dbReference>
<dbReference type="PANTHER" id="PTHR46663:SF4">
    <property type="entry name" value="DIGUANYLATE CYCLASE DGCT-RELATED"/>
    <property type="match status" value="1"/>
</dbReference>
<dbReference type="NCBIfam" id="TIGR00254">
    <property type="entry name" value="GGDEF"/>
    <property type="match status" value="1"/>
</dbReference>
<dbReference type="SUPFAM" id="SSF55781">
    <property type="entry name" value="GAF domain-like"/>
    <property type="match status" value="1"/>
</dbReference>
<organism evidence="2">
    <name type="scientific">mine drainage metagenome</name>
    <dbReference type="NCBI Taxonomy" id="410659"/>
    <lineage>
        <taxon>unclassified sequences</taxon>
        <taxon>metagenomes</taxon>
        <taxon>ecological metagenomes</taxon>
    </lineage>
</organism>
<dbReference type="SUPFAM" id="SSF55073">
    <property type="entry name" value="Nucleotide cyclase"/>
    <property type="match status" value="1"/>
</dbReference>
<dbReference type="EMBL" id="AUZX01001626">
    <property type="protein sequence ID" value="EQD78597.1"/>
    <property type="molecule type" value="Genomic_DNA"/>
</dbReference>
<gene>
    <name evidence="2" type="ORF">B1A_02181</name>
</gene>
<dbReference type="InterPro" id="IPR043128">
    <property type="entry name" value="Rev_trsase/Diguanyl_cyclase"/>
</dbReference>
<evidence type="ECO:0000313" key="2">
    <source>
        <dbReference type="EMBL" id="EQD78597.1"/>
    </source>
</evidence>
<proteinExistence type="predicted"/>
<sequence>AQHRWFSVLAIPVMRAGQMWGILALASPRRGCFDESTIAACSRIVTLLGHGLDELDAKGCSQAQQAQDARMARSDALTGLPNRLAIEEYLPQAIARAHRSGALLAVGVIDVDDFNLINDQLGHETADELLRSISRGLLEASRDTDFIARLDGDEFVVILEGFETTQVMSQLSSALECLHRAVETPFKLAAGEVVSIDMTMGVALYPTDGNEPKVLLRRADAAMYQAKQAKRERTQWWQVGVTPPPEQIAETSFDAFGSEAQELMRGLTAHLQAVAEKFSASFYRELRAFPESAAILTCLVGCGVVGIVG</sequence>
<feature type="non-terminal residue" evidence="2">
    <location>
        <position position="309"/>
    </location>
</feature>
<dbReference type="CDD" id="cd01949">
    <property type="entry name" value="GGDEF"/>
    <property type="match status" value="1"/>
</dbReference>
<dbReference type="PANTHER" id="PTHR46663">
    <property type="entry name" value="DIGUANYLATE CYCLASE DGCT-RELATED"/>
    <property type="match status" value="1"/>
</dbReference>
<dbReference type="Pfam" id="PF00990">
    <property type="entry name" value="GGDEF"/>
    <property type="match status" value="1"/>
</dbReference>
<accession>T1C8X2</accession>
<comment type="caution">
    <text evidence="2">The sequence shown here is derived from an EMBL/GenBank/DDBJ whole genome shotgun (WGS) entry which is preliminary data.</text>
</comment>
<name>T1C8X2_9ZZZZ</name>
<dbReference type="InterPro" id="IPR000160">
    <property type="entry name" value="GGDEF_dom"/>
</dbReference>
<feature type="domain" description="GGDEF" evidence="1">
    <location>
        <begin position="102"/>
        <end position="239"/>
    </location>
</feature>
<evidence type="ECO:0000259" key="1">
    <source>
        <dbReference type="PROSITE" id="PS50887"/>
    </source>
</evidence>
<dbReference type="InterPro" id="IPR052163">
    <property type="entry name" value="DGC-Regulatory_Protein"/>
</dbReference>
<dbReference type="PROSITE" id="PS50887">
    <property type="entry name" value="GGDEF"/>
    <property type="match status" value="1"/>
</dbReference>
<dbReference type="SMART" id="SM00267">
    <property type="entry name" value="GGDEF"/>
    <property type="match status" value="1"/>
</dbReference>
<reference evidence="2" key="1">
    <citation type="submission" date="2013-08" db="EMBL/GenBank/DDBJ databases">
        <authorList>
            <person name="Mendez C."/>
            <person name="Richter M."/>
            <person name="Ferrer M."/>
            <person name="Sanchez J."/>
        </authorList>
    </citation>
    <scope>NUCLEOTIDE SEQUENCE</scope>
</reference>
<dbReference type="AlphaFoldDB" id="T1C8X2"/>
<dbReference type="InterPro" id="IPR029787">
    <property type="entry name" value="Nucleotide_cyclase"/>
</dbReference>